<dbReference type="Proteomes" id="UP000298663">
    <property type="component" value="Unassembled WGS sequence"/>
</dbReference>
<organism evidence="1 2">
    <name type="scientific">Steinernema carpocapsae</name>
    <name type="common">Entomopathogenic nematode</name>
    <dbReference type="NCBI Taxonomy" id="34508"/>
    <lineage>
        <taxon>Eukaryota</taxon>
        <taxon>Metazoa</taxon>
        <taxon>Ecdysozoa</taxon>
        <taxon>Nematoda</taxon>
        <taxon>Chromadorea</taxon>
        <taxon>Rhabditida</taxon>
        <taxon>Tylenchina</taxon>
        <taxon>Panagrolaimomorpha</taxon>
        <taxon>Strongyloidoidea</taxon>
        <taxon>Steinernematidae</taxon>
        <taxon>Steinernema</taxon>
    </lineage>
</organism>
<proteinExistence type="predicted"/>
<name>A0A4U8UNG0_STECR</name>
<dbReference type="AlphaFoldDB" id="A0A4U8UNG0"/>
<dbReference type="EMBL" id="AZBU02000001">
    <property type="protein sequence ID" value="TMS34512.1"/>
    <property type="molecule type" value="Genomic_DNA"/>
</dbReference>
<reference evidence="1 2" key="2">
    <citation type="journal article" date="2019" name="G3 (Bethesda)">
        <title>Hybrid Assembly of the Genome of the Entomopathogenic Nematode Steinernema carpocapsae Identifies the X-Chromosome.</title>
        <authorList>
            <person name="Serra L."/>
            <person name="Macchietto M."/>
            <person name="Macias-Munoz A."/>
            <person name="McGill C.J."/>
            <person name="Rodriguez I.M."/>
            <person name="Rodriguez B."/>
            <person name="Murad R."/>
            <person name="Mortazavi A."/>
        </authorList>
    </citation>
    <scope>NUCLEOTIDE SEQUENCE [LARGE SCALE GENOMIC DNA]</scope>
    <source>
        <strain evidence="1 2">ALL</strain>
    </source>
</reference>
<protein>
    <submittedName>
        <fullName evidence="1">Uncharacterized protein</fullName>
    </submittedName>
</protein>
<keyword evidence="2" id="KW-1185">Reference proteome</keyword>
<evidence type="ECO:0000313" key="2">
    <source>
        <dbReference type="Proteomes" id="UP000298663"/>
    </source>
</evidence>
<evidence type="ECO:0000313" key="1">
    <source>
        <dbReference type="EMBL" id="TMS34512.1"/>
    </source>
</evidence>
<comment type="caution">
    <text evidence="1">The sequence shown here is derived from an EMBL/GenBank/DDBJ whole genome shotgun (WGS) entry which is preliminary data.</text>
</comment>
<accession>A0A4U8UNG0</accession>
<sequence>MYFYTTKTHRKRVSESGSRLYFGASHHRDTVTLVKRAWVFSAAEFKYIRALFLLILAPPSSKLLHGFEMEIFDRLCTSTGMTVLKRLSDFAHTMTLTVCIVG</sequence>
<reference evidence="1 2" key="1">
    <citation type="journal article" date="2015" name="Genome Biol.">
        <title>Comparative genomics of Steinernema reveals deeply conserved gene regulatory networks.</title>
        <authorList>
            <person name="Dillman A.R."/>
            <person name="Macchietto M."/>
            <person name="Porter C.F."/>
            <person name="Rogers A."/>
            <person name="Williams B."/>
            <person name="Antoshechkin I."/>
            <person name="Lee M.M."/>
            <person name="Goodwin Z."/>
            <person name="Lu X."/>
            <person name="Lewis E.E."/>
            <person name="Goodrich-Blair H."/>
            <person name="Stock S.P."/>
            <person name="Adams B.J."/>
            <person name="Sternberg P.W."/>
            <person name="Mortazavi A."/>
        </authorList>
    </citation>
    <scope>NUCLEOTIDE SEQUENCE [LARGE SCALE GENOMIC DNA]</scope>
    <source>
        <strain evidence="1 2">ALL</strain>
    </source>
</reference>
<gene>
    <name evidence="1" type="ORF">L596_002090</name>
</gene>